<reference evidence="6 7" key="1">
    <citation type="submission" date="2018-01" db="EMBL/GenBank/DDBJ databases">
        <title>Genome sequence of a Cantenovulum-like bacteria.</title>
        <authorList>
            <person name="Tan W.R."/>
            <person name="Lau N.-S."/>
            <person name="Go F."/>
            <person name="Amirul A.-A.A."/>
        </authorList>
    </citation>
    <scope>NUCLEOTIDE SEQUENCE [LARGE SCALE GENOMIC DNA]</scope>
    <source>
        <strain evidence="6 7">CCB-QB4</strain>
    </source>
</reference>
<organism evidence="6 7">
    <name type="scientific">Saccharobesus litoralis</name>
    <dbReference type="NCBI Taxonomy" id="2172099"/>
    <lineage>
        <taxon>Bacteria</taxon>
        <taxon>Pseudomonadati</taxon>
        <taxon>Pseudomonadota</taxon>
        <taxon>Gammaproteobacteria</taxon>
        <taxon>Alteromonadales</taxon>
        <taxon>Alteromonadaceae</taxon>
        <taxon>Saccharobesus</taxon>
    </lineage>
</organism>
<dbReference type="Gene3D" id="3.40.190.290">
    <property type="match status" value="1"/>
</dbReference>
<dbReference type="CDD" id="cd08422">
    <property type="entry name" value="PBP2_CrgA_like"/>
    <property type="match status" value="1"/>
</dbReference>
<dbReference type="InterPro" id="IPR058163">
    <property type="entry name" value="LysR-type_TF_proteobact-type"/>
</dbReference>
<dbReference type="KEGG" id="cate:C2869_04015"/>
<dbReference type="SUPFAM" id="SSF46785">
    <property type="entry name" value="Winged helix' DNA-binding domain"/>
    <property type="match status" value="1"/>
</dbReference>
<accession>A0A2S0VNA2</accession>
<sequence>MQNFVAVVQEGSYTAAGRYLGKTKAIVSRQVNQLESVLNSKLINRSTRSFSITDEGHAVYEQCLFIINQVERLESLNKGDDCLTGRIRICAPQTYTEQVLMRCFCQFKALHPNLHMDIQVSDQFVDIVEQGFDLGIRIGQLADSNLIARQLARVKPLLVASPEFIAHHSPILSIEQIASLPCISDSNRRTGTTWHYIDNGQQKSLKIKASIRVNSAHAAAQAAMLGSGVALLPDFAVQAALNKGDL</sequence>
<proteinExistence type="inferred from homology"/>
<gene>
    <name evidence="6" type="ORF">C2869_04015</name>
</gene>
<dbReference type="InterPro" id="IPR005119">
    <property type="entry name" value="LysR_subst-bd"/>
</dbReference>
<evidence type="ECO:0000256" key="4">
    <source>
        <dbReference type="ARBA" id="ARBA00023163"/>
    </source>
</evidence>
<protein>
    <submittedName>
        <fullName evidence="6">LysR family transcriptional regulator</fullName>
    </submittedName>
</protein>
<dbReference type="Proteomes" id="UP000244441">
    <property type="component" value="Chromosome"/>
</dbReference>
<name>A0A2S0VNA2_9ALTE</name>
<keyword evidence="2" id="KW-0805">Transcription regulation</keyword>
<dbReference type="GO" id="GO:0003700">
    <property type="term" value="F:DNA-binding transcription factor activity"/>
    <property type="evidence" value="ECO:0007669"/>
    <property type="project" value="InterPro"/>
</dbReference>
<dbReference type="SUPFAM" id="SSF53850">
    <property type="entry name" value="Periplasmic binding protein-like II"/>
    <property type="match status" value="1"/>
</dbReference>
<dbReference type="PANTHER" id="PTHR30537:SF66">
    <property type="entry name" value="IRON-REGULATED VIRULENCE REGULATORY PROTEIN IRGB"/>
    <property type="match status" value="1"/>
</dbReference>
<keyword evidence="3" id="KW-0238">DNA-binding</keyword>
<evidence type="ECO:0000256" key="1">
    <source>
        <dbReference type="ARBA" id="ARBA00009437"/>
    </source>
</evidence>
<dbReference type="InterPro" id="IPR036390">
    <property type="entry name" value="WH_DNA-bd_sf"/>
</dbReference>
<dbReference type="Pfam" id="PF03466">
    <property type="entry name" value="LysR_substrate"/>
    <property type="match status" value="1"/>
</dbReference>
<evidence type="ECO:0000313" key="6">
    <source>
        <dbReference type="EMBL" id="AWB65652.1"/>
    </source>
</evidence>
<comment type="similarity">
    <text evidence="1">Belongs to the LysR transcriptional regulatory family.</text>
</comment>
<dbReference type="AlphaFoldDB" id="A0A2S0VNA2"/>
<dbReference type="InterPro" id="IPR000847">
    <property type="entry name" value="LysR_HTH_N"/>
</dbReference>
<evidence type="ECO:0000256" key="3">
    <source>
        <dbReference type="ARBA" id="ARBA00023125"/>
    </source>
</evidence>
<keyword evidence="4" id="KW-0804">Transcription</keyword>
<dbReference type="InterPro" id="IPR036388">
    <property type="entry name" value="WH-like_DNA-bd_sf"/>
</dbReference>
<evidence type="ECO:0000259" key="5">
    <source>
        <dbReference type="PROSITE" id="PS50931"/>
    </source>
</evidence>
<feature type="domain" description="HTH lysR-type" evidence="5">
    <location>
        <begin position="1"/>
        <end position="53"/>
    </location>
</feature>
<keyword evidence="7" id="KW-1185">Reference proteome</keyword>
<dbReference type="GO" id="GO:0006351">
    <property type="term" value="P:DNA-templated transcription"/>
    <property type="evidence" value="ECO:0007669"/>
    <property type="project" value="TreeGrafter"/>
</dbReference>
<dbReference type="PANTHER" id="PTHR30537">
    <property type="entry name" value="HTH-TYPE TRANSCRIPTIONAL REGULATOR"/>
    <property type="match status" value="1"/>
</dbReference>
<dbReference type="Pfam" id="PF00126">
    <property type="entry name" value="HTH_1"/>
    <property type="match status" value="1"/>
</dbReference>
<dbReference type="Gene3D" id="1.10.10.10">
    <property type="entry name" value="Winged helix-like DNA-binding domain superfamily/Winged helix DNA-binding domain"/>
    <property type="match status" value="1"/>
</dbReference>
<dbReference type="GO" id="GO:0043565">
    <property type="term" value="F:sequence-specific DNA binding"/>
    <property type="evidence" value="ECO:0007669"/>
    <property type="project" value="TreeGrafter"/>
</dbReference>
<evidence type="ECO:0000313" key="7">
    <source>
        <dbReference type="Proteomes" id="UP000244441"/>
    </source>
</evidence>
<dbReference type="PROSITE" id="PS50931">
    <property type="entry name" value="HTH_LYSR"/>
    <property type="match status" value="1"/>
</dbReference>
<evidence type="ECO:0000256" key="2">
    <source>
        <dbReference type="ARBA" id="ARBA00023015"/>
    </source>
</evidence>
<dbReference type="EMBL" id="CP026604">
    <property type="protein sequence ID" value="AWB65652.1"/>
    <property type="molecule type" value="Genomic_DNA"/>
</dbReference>